<dbReference type="InterPro" id="IPR018247">
    <property type="entry name" value="EF_Hand_1_Ca_BS"/>
</dbReference>
<dbReference type="Gene3D" id="1.10.238.10">
    <property type="entry name" value="EF-hand"/>
    <property type="match status" value="1"/>
</dbReference>
<feature type="domain" description="EF-hand" evidence="5">
    <location>
        <begin position="144"/>
        <end position="179"/>
    </location>
</feature>
<evidence type="ECO:0000259" key="5">
    <source>
        <dbReference type="PROSITE" id="PS50222"/>
    </source>
</evidence>
<evidence type="ECO:0000256" key="2">
    <source>
        <dbReference type="ARBA" id="ARBA00022737"/>
    </source>
</evidence>
<gene>
    <name evidence="6" type="ORF">OCTVUL_1B028719</name>
</gene>
<proteinExistence type="predicted"/>
<dbReference type="SMART" id="SM00054">
    <property type="entry name" value="EFh"/>
    <property type="match status" value="2"/>
</dbReference>
<dbReference type="InterPro" id="IPR002048">
    <property type="entry name" value="EF_hand_dom"/>
</dbReference>
<evidence type="ECO:0000313" key="7">
    <source>
        <dbReference type="Proteomes" id="UP001162480"/>
    </source>
</evidence>
<feature type="region of interest" description="Disordered" evidence="4">
    <location>
        <begin position="228"/>
        <end position="257"/>
    </location>
</feature>
<dbReference type="EMBL" id="OX597819">
    <property type="protein sequence ID" value="CAI9724309.1"/>
    <property type="molecule type" value="Genomic_DNA"/>
</dbReference>
<organism evidence="6 7">
    <name type="scientific">Octopus vulgaris</name>
    <name type="common">Common octopus</name>
    <dbReference type="NCBI Taxonomy" id="6645"/>
    <lineage>
        <taxon>Eukaryota</taxon>
        <taxon>Metazoa</taxon>
        <taxon>Spiralia</taxon>
        <taxon>Lophotrochozoa</taxon>
        <taxon>Mollusca</taxon>
        <taxon>Cephalopoda</taxon>
        <taxon>Coleoidea</taxon>
        <taxon>Octopodiformes</taxon>
        <taxon>Octopoda</taxon>
        <taxon>Incirrata</taxon>
        <taxon>Octopodidae</taxon>
        <taxon>Octopus</taxon>
    </lineage>
</organism>
<dbReference type="PROSITE" id="PS50222">
    <property type="entry name" value="EF_HAND_2"/>
    <property type="match status" value="2"/>
</dbReference>
<dbReference type="CDD" id="cd00051">
    <property type="entry name" value="EFh"/>
    <property type="match status" value="1"/>
</dbReference>
<dbReference type="PROSITE" id="PS00018">
    <property type="entry name" value="EF_HAND_1"/>
    <property type="match status" value="2"/>
</dbReference>
<dbReference type="PANTHER" id="PTHR13025">
    <property type="entry name" value="EF-HAND DOMAIN-CONTAINING PROTEIN D"/>
    <property type="match status" value="1"/>
</dbReference>
<dbReference type="SUPFAM" id="SSF47473">
    <property type="entry name" value="EF-hand"/>
    <property type="match status" value="1"/>
</dbReference>
<keyword evidence="2" id="KW-0677">Repeat</keyword>
<dbReference type="AlphaFoldDB" id="A0AA36F4Q4"/>
<sequence>MTLVKKKTRPMKKRKALQICGCLIGSAENERNLEINLKGIQRLSKQQLIQGFGDITEEKFELIHRRDELSNLLTRRNNINDAIDAGDTVETTSKIFNPYTEFKEFTRQEIKEREKLFNKYDVNKDKFIDIEELKVMMEKLGAPQTHLALKEMIKEVDEDQDNKINFREFLLIFRKAAAEELNTDSGLYELYQNVWEIDVDKEGVKGAKNFFEAKIDAQSWSKKFENEIKEEQEERKKQAEEAKERKKAFKEKASVFQ</sequence>
<dbReference type="PANTHER" id="PTHR13025:SF6">
    <property type="entry name" value="EF-HAND DOMAIN-CONTAINING PROTEIN-RELATED"/>
    <property type="match status" value="1"/>
</dbReference>
<dbReference type="FunFam" id="1.10.238.10:FF:000112">
    <property type="entry name" value="EF-hand domain family, member D2"/>
    <property type="match status" value="1"/>
</dbReference>
<keyword evidence="7" id="KW-1185">Reference proteome</keyword>
<protein>
    <submittedName>
        <fullName evidence="6">EF-hand domain-containing protein D2-like</fullName>
    </submittedName>
</protein>
<dbReference type="Proteomes" id="UP001162480">
    <property type="component" value="Chromosome 6"/>
</dbReference>
<dbReference type="InterPro" id="IPR040365">
    <property type="entry name" value="EFHD1/2"/>
</dbReference>
<evidence type="ECO:0000256" key="1">
    <source>
        <dbReference type="ARBA" id="ARBA00022723"/>
    </source>
</evidence>
<keyword evidence="3" id="KW-0106">Calcium</keyword>
<feature type="domain" description="EF-hand" evidence="5">
    <location>
        <begin position="108"/>
        <end position="143"/>
    </location>
</feature>
<evidence type="ECO:0000313" key="6">
    <source>
        <dbReference type="EMBL" id="CAI9724309.1"/>
    </source>
</evidence>
<evidence type="ECO:0000256" key="4">
    <source>
        <dbReference type="SAM" id="MobiDB-lite"/>
    </source>
</evidence>
<dbReference type="InterPro" id="IPR011992">
    <property type="entry name" value="EF-hand-dom_pair"/>
</dbReference>
<keyword evidence="1" id="KW-0479">Metal-binding</keyword>
<dbReference type="GO" id="GO:0005509">
    <property type="term" value="F:calcium ion binding"/>
    <property type="evidence" value="ECO:0007669"/>
    <property type="project" value="InterPro"/>
</dbReference>
<accession>A0AA36F4Q4</accession>
<name>A0AA36F4Q4_OCTVU</name>
<dbReference type="Pfam" id="PF13499">
    <property type="entry name" value="EF-hand_7"/>
    <property type="match status" value="1"/>
</dbReference>
<reference evidence="6" key="1">
    <citation type="submission" date="2023-08" db="EMBL/GenBank/DDBJ databases">
        <authorList>
            <person name="Alioto T."/>
            <person name="Alioto T."/>
            <person name="Gomez Garrido J."/>
        </authorList>
    </citation>
    <scope>NUCLEOTIDE SEQUENCE</scope>
</reference>
<evidence type="ECO:0000256" key="3">
    <source>
        <dbReference type="ARBA" id="ARBA00022837"/>
    </source>
</evidence>